<dbReference type="STRING" id="269796.Rru_A1455"/>
<dbReference type="InterPro" id="IPR011083">
    <property type="entry name" value="Phage_tail_collar_dom"/>
</dbReference>
<protein>
    <submittedName>
        <fullName evidence="2">Phage Tail Collar</fullName>
    </submittedName>
</protein>
<dbReference type="InterPro" id="IPR037053">
    <property type="entry name" value="Phage_tail_collar_dom_sf"/>
</dbReference>
<keyword evidence="3" id="KW-1185">Reference proteome</keyword>
<dbReference type="Pfam" id="PF07484">
    <property type="entry name" value="Collar"/>
    <property type="match status" value="1"/>
</dbReference>
<reference evidence="2 3" key="1">
    <citation type="journal article" date="2011" name="Stand. Genomic Sci.">
        <title>Complete genome sequence of Rhodospirillum rubrum type strain (S1).</title>
        <authorList>
            <person name="Munk A.C."/>
            <person name="Copeland A."/>
            <person name="Lucas S."/>
            <person name="Lapidus A."/>
            <person name="Del Rio T.G."/>
            <person name="Barry K."/>
            <person name="Detter J.C."/>
            <person name="Hammon N."/>
            <person name="Israni S."/>
            <person name="Pitluck S."/>
            <person name="Brettin T."/>
            <person name="Bruce D."/>
            <person name="Han C."/>
            <person name="Tapia R."/>
            <person name="Gilna P."/>
            <person name="Schmutz J."/>
            <person name="Larimer F."/>
            <person name="Land M."/>
            <person name="Kyrpides N.C."/>
            <person name="Mavromatis K."/>
            <person name="Richardson P."/>
            <person name="Rohde M."/>
            <person name="Goker M."/>
            <person name="Klenk H.P."/>
            <person name="Zhang Y."/>
            <person name="Roberts G.P."/>
            <person name="Reslewic S."/>
            <person name="Schwartz D.C."/>
        </authorList>
    </citation>
    <scope>NUCLEOTIDE SEQUENCE [LARGE SCALE GENOMIC DNA]</scope>
    <source>
        <strain evidence="3">ATCC 11170 / ATH 1.1.1 / DSM 467 / LMG 4362 / NCIMB 8255 / S1</strain>
    </source>
</reference>
<dbReference type="HOGENOM" id="CLU_087872_1_1_5"/>
<dbReference type="EnsemblBacteria" id="ABC22256">
    <property type="protein sequence ID" value="ABC22256"/>
    <property type="gene ID" value="Rru_A1455"/>
</dbReference>
<dbReference type="Gene3D" id="3.90.1340.10">
    <property type="entry name" value="Phage tail collar domain"/>
    <property type="match status" value="1"/>
</dbReference>
<dbReference type="Proteomes" id="UP000001929">
    <property type="component" value="Chromosome"/>
</dbReference>
<dbReference type="PhylomeDB" id="Q2RUD9"/>
<dbReference type="AlphaFoldDB" id="Q2RUD9"/>
<evidence type="ECO:0000313" key="2">
    <source>
        <dbReference type="EMBL" id="ABC22256.1"/>
    </source>
</evidence>
<gene>
    <name evidence="2" type="ordered locus">Rru_A1455</name>
</gene>
<dbReference type="EMBL" id="CP000230">
    <property type="protein sequence ID" value="ABC22256.1"/>
    <property type="molecule type" value="Genomic_DNA"/>
</dbReference>
<evidence type="ECO:0000313" key="3">
    <source>
        <dbReference type="Proteomes" id="UP000001929"/>
    </source>
</evidence>
<dbReference type="SUPFAM" id="SSF88874">
    <property type="entry name" value="Receptor-binding domain of short tail fibre protein gp12"/>
    <property type="match status" value="1"/>
</dbReference>
<proteinExistence type="predicted"/>
<dbReference type="KEGG" id="rru:Rru_A1455"/>
<accession>Q2RUD9</accession>
<organism evidence="2 3">
    <name type="scientific">Rhodospirillum rubrum (strain ATCC 11170 / ATH 1.1.1 / DSM 467 / LMG 4362 / NCIMB 8255 / S1)</name>
    <dbReference type="NCBI Taxonomy" id="269796"/>
    <lineage>
        <taxon>Bacteria</taxon>
        <taxon>Pseudomonadati</taxon>
        <taxon>Pseudomonadota</taxon>
        <taxon>Alphaproteobacteria</taxon>
        <taxon>Rhodospirillales</taxon>
        <taxon>Rhodospirillaceae</taxon>
        <taxon>Rhodospirillum</taxon>
    </lineage>
</organism>
<dbReference type="eggNOG" id="COG4675">
    <property type="taxonomic scope" value="Bacteria"/>
</dbReference>
<dbReference type="PATRIC" id="fig|269796.9.peg.1526"/>
<evidence type="ECO:0000259" key="1">
    <source>
        <dbReference type="Pfam" id="PF07484"/>
    </source>
</evidence>
<name>Q2RUD9_RHORT</name>
<sequence length="186" mass="19054">MERAQGVSDFFIGELRLFGFDYPPVGWAQCDGQALPIGQNQALYALLGIQFGGDPRTTFNLPDLRGRVALADSWGTPLPAGVTPGTHYATGDKGGAETVALTQATVPSHSHDIGASSTSGTIPNPANAYFADAAGTLTTYCVGGTTVGLDPASVSVAGAGQGHANSQPSLVLNYCIALRGIYPTRG</sequence>
<feature type="domain" description="Phage tail collar" evidence="1">
    <location>
        <begin position="13"/>
        <end position="68"/>
    </location>
</feature>